<evidence type="ECO:0008006" key="4">
    <source>
        <dbReference type="Google" id="ProtNLM"/>
    </source>
</evidence>
<dbReference type="EMBL" id="JACEGD010000011">
    <property type="protein sequence ID" value="MBH5387209.1"/>
    <property type="molecule type" value="Genomic_DNA"/>
</dbReference>
<evidence type="ECO:0000313" key="3">
    <source>
        <dbReference type="Proteomes" id="UP001194539"/>
    </source>
</evidence>
<dbReference type="Proteomes" id="UP001194539">
    <property type="component" value="Unassembled WGS sequence"/>
</dbReference>
<evidence type="ECO:0000313" key="2">
    <source>
        <dbReference type="EMBL" id="MBH5387209.1"/>
    </source>
</evidence>
<dbReference type="Gene3D" id="1.20.120.330">
    <property type="entry name" value="Nucleotidyltransferases domain 2"/>
    <property type="match status" value="1"/>
</dbReference>
<feature type="region of interest" description="Disordered" evidence="1">
    <location>
        <begin position="1"/>
        <end position="23"/>
    </location>
</feature>
<proteinExistence type="predicted"/>
<evidence type="ECO:0000256" key="1">
    <source>
        <dbReference type="SAM" id="MobiDB-lite"/>
    </source>
</evidence>
<accession>A0ABS0P1R6</accession>
<name>A0ABS0P1R6_9BRAD</name>
<organism evidence="2 3">
    <name type="scientific">Bradyrhizobium diversitatis</name>
    <dbReference type="NCBI Taxonomy" id="2755406"/>
    <lineage>
        <taxon>Bacteria</taxon>
        <taxon>Pseudomonadati</taxon>
        <taxon>Pseudomonadota</taxon>
        <taxon>Alphaproteobacteria</taxon>
        <taxon>Hyphomicrobiales</taxon>
        <taxon>Nitrobacteraceae</taxon>
        <taxon>Bradyrhizobium</taxon>
    </lineage>
</organism>
<dbReference type="RefSeq" id="WP_197966332.1">
    <property type="nucleotide sequence ID" value="NZ_JACEGD010000011.1"/>
</dbReference>
<reference evidence="2 3" key="1">
    <citation type="submission" date="2020-07" db="EMBL/GenBank/DDBJ databases">
        <title>Bradyrhizobium diversity isolated from nodules of indigenous legumes of Western Australia.</title>
        <authorList>
            <person name="Klepa M.S."/>
        </authorList>
    </citation>
    <scope>NUCLEOTIDE SEQUENCE [LARGE SCALE GENOMIC DNA]</scope>
    <source>
        <strain evidence="2 3">CNPSo 4019</strain>
    </source>
</reference>
<comment type="caution">
    <text evidence="2">The sequence shown here is derived from an EMBL/GenBank/DDBJ whole genome shotgun (WGS) entry which is preliminary data.</text>
</comment>
<protein>
    <recommendedName>
        <fullName evidence="4">HEPN domain-containing protein</fullName>
    </recommendedName>
</protein>
<gene>
    <name evidence="2" type="ORF">H1B27_13130</name>
</gene>
<keyword evidence="3" id="KW-1185">Reference proteome</keyword>
<sequence>MLAKTDSRSSSTRNSVPPDPNELLRRADETAADSGATETNLRRAVSDTYYALFHFTLQAAADKVVGAASSSSAIYELVYRSIDHKAFAALCKTISTQPTKVIGLPASGLGEVGDYAGIVASLYEQRILADYSTVCPYTATQVQLHISNARQAISWFQAASSERRECFLINLLFKAR</sequence>